<keyword evidence="2" id="KW-1185">Reference proteome</keyword>
<organism evidence="1 2">
    <name type="scientific">Deinococcus ruber</name>
    <dbReference type="NCBI Taxonomy" id="1848197"/>
    <lineage>
        <taxon>Bacteria</taxon>
        <taxon>Thermotogati</taxon>
        <taxon>Deinococcota</taxon>
        <taxon>Deinococci</taxon>
        <taxon>Deinococcales</taxon>
        <taxon>Deinococcaceae</taxon>
        <taxon>Deinococcus</taxon>
    </lineage>
</organism>
<dbReference type="RefSeq" id="WP_189090018.1">
    <property type="nucleotide sequence ID" value="NZ_BMQL01000009.1"/>
</dbReference>
<sequence length="452" mass="51042">MTLEHRNFADELNLARLNLISALDIADGLREWSVTTSQGERVVNVKCQALPEYGVPHGVDNDVNTAILALYGEQGQPMDGKLTVSASRLLKLAGFRRTGPYYEMLRISLERLRTTSYRISGGWRDHPKRRWSNVGFSILNKVEYSSSIGGQFDERTIITLTLAEEIVNSILGGYTKPLDLEFMHSLSRPRTRILYRVLDATRINPERPDEMVDILDVNIVEWADQCKMACTRLQDVRRALAGPHEELIRKGYLRDVAYSGRGKDQRITYHFTRQFVALPPALMARFRKYGVADGVLHLLAREMSPVSLTAAVDDFERRVAAGMQIKKTHAAALVHFIKNPDQYIVRQVMGEPVEGAPKVARKASAELERPNTQELLRAMSAEDRSEYLIKQLNLLYRNKLRPHELDTLKQGVLVGKLDAASVMEEAIAALGRIEGDRFMTELKAVLDAMVLE</sequence>
<evidence type="ECO:0000313" key="1">
    <source>
        <dbReference type="EMBL" id="GGR07817.1"/>
    </source>
</evidence>
<evidence type="ECO:0008006" key="3">
    <source>
        <dbReference type="Google" id="ProtNLM"/>
    </source>
</evidence>
<name>A0A918F7J5_9DEIO</name>
<protein>
    <recommendedName>
        <fullName evidence="3">Replication initiator protein A</fullName>
    </recommendedName>
</protein>
<reference evidence="1" key="1">
    <citation type="journal article" date="2014" name="Int. J. Syst. Evol. Microbiol.">
        <title>Complete genome sequence of Corynebacterium casei LMG S-19264T (=DSM 44701T), isolated from a smear-ripened cheese.</title>
        <authorList>
            <consortium name="US DOE Joint Genome Institute (JGI-PGF)"/>
            <person name="Walter F."/>
            <person name="Albersmeier A."/>
            <person name="Kalinowski J."/>
            <person name="Ruckert C."/>
        </authorList>
    </citation>
    <scope>NUCLEOTIDE SEQUENCE</scope>
    <source>
        <strain evidence="1">JCM 31311</strain>
    </source>
</reference>
<dbReference type="InterPro" id="IPR018777">
    <property type="entry name" value="Replication_initiator_prot_A"/>
</dbReference>
<gene>
    <name evidence="1" type="ORF">GCM10008957_20630</name>
</gene>
<proteinExistence type="predicted"/>
<dbReference type="AlphaFoldDB" id="A0A918F7J5"/>
<evidence type="ECO:0000313" key="2">
    <source>
        <dbReference type="Proteomes" id="UP000603865"/>
    </source>
</evidence>
<accession>A0A918F7J5</accession>
<dbReference type="Proteomes" id="UP000603865">
    <property type="component" value="Unassembled WGS sequence"/>
</dbReference>
<comment type="caution">
    <text evidence="1">The sequence shown here is derived from an EMBL/GenBank/DDBJ whole genome shotgun (WGS) entry which is preliminary data.</text>
</comment>
<dbReference type="EMBL" id="BMQL01000009">
    <property type="protein sequence ID" value="GGR07817.1"/>
    <property type="molecule type" value="Genomic_DNA"/>
</dbReference>
<dbReference type="Pfam" id="PF10134">
    <property type="entry name" value="RPA"/>
    <property type="match status" value="1"/>
</dbReference>
<reference evidence="1" key="2">
    <citation type="submission" date="2020-09" db="EMBL/GenBank/DDBJ databases">
        <authorList>
            <person name="Sun Q."/>
            <person name="Ohkuma M."/>
        </authorList>
    </citation>
    <scope>NUCLEOTIDE SEQUENCE</scope>
    <source>
        <strain evidence="1">JCM 31311</strain>
    </source>
</reference>